<dbReference type="CDD" id="cd00015">
    <property type="entry name" value="ALBUMIN"/>
    <property type="match status" value="1"/>
</dbReference>
<dbReference type="GO" id="GO:0005499">
    <property type="term" value="F:vitamin D binding"/>
    <property type="evidence" value="ECO:0007669"/>
    <property type="project" value="UniProtKB-KW"/>
</dbReference>
<dbReference type="Pfam" id="PF00273">
    <property type="entry name" value="Serum_albumin"/>
    <property type="match status" value="2"/>
</dbReference>
<keyword evidence="16" id="KW-1185">Reference proteome</keyword>
<dbReference type="PROSITE" id="PS51438">
    <property type="entry name" value="ALBUMIN_2"/>
    <property type="match status" value="2"/>
</dbReference>
<dbReference type="InterPro" id="IPR014760">
    <property type="entry name" value="Serum_albumin_N"/>
</dbReference>
<evidence type="ECO:0000256" key="1">
    <source>
        <dbReference type="ARBA" id="ARBA00002354"/>
    </source>
</evidence>
<accession>A0A8C3UXV3</accession>
<evidence type="ECO:0000256" key="9">
    <source>
        <dbReference type="ARBA" id="ARBA00023157"/>
    </source>
</evidence>
<dbReference type="SMART" id="SM00103">
    <property type="entry name" value="ALBUMIN"/>
    <property type="match status" value="2"/>
</dbReference>
<dbReference type="Gene3D" id="1.10.246.10">
    <property type="match status" value="5"/>
</dbReference>
<keyword evidence="4" id="KW-0813">Transport</keyword>
<feature type="domain" description="Albumin" evidence="14">
    <location>
        <begin position="56"/>
        <end position="248"/>
    </location>
</feature>
<dbReference type="PRINTS" id="PR00804">
    <property type="entry name" value="VITAMNDBNDNG"/>
</dbReference>
<evidence type="ECO:0000256" key="11">
    <source>
        <dbReference type="ARBA" id="ARBA00029834"/>
    </source>
</evidence>
<dbReference type="InterPro" id="IPR000264">
    <property type="entry name" value="ALB/AFP/VDB"/>
</dbReference>
<keyword evidence="9" id="KW-1015">Disulfide bond</keyword>
<comment type="subunit">
    <text evidence="13">Associates with membrane-bound immunoglobulin on the surface of B-lymphocytes and with IgG Fc receptor on the membranes of T-lymphocytes. Interacts with LRP2; the interaction is required for renal uptake of GC in complex with 25-hydroxyvitamin D3.</text>
</comment>
<feature type="domain" description="Albumin" evidence="14">
    <location>
        <begin position="249"/>
        <end position="436"/>
    </location>
</feature>
<evidence type="ECO:0000256" key="2">
    <source>
        <dbReference type="ARBA" id="ARBA00004613"/>
    </source>
</evidence>
<evidence type="ECO:0000259" key="14">
    <source>
        <dbReference type="PROSITE" id="PS51438"/>
    </source>
</evidence>
<evidence type="ECO:0000256" key="3">
    <source>
        <dbReference type="ARBA" id="ARBA00020134"/>
    </source>
</evidence>
<evidence type="ECO:0000256" key="7">
    <source>
        <dbReference type="ARBA" id="ARBA00022737"/>
    </source>
</evidence>
<dbReference type="InterPro" id="IPR020858">
    <property type="entry name" value="Serum_albumin-like"/>
</dbReference>
<organism evidence="15 16">
    <name type="scientific">Catharus ustulatus</name>
    <name type="common">Russet-backed thrush</name>
    <name type="synonym">Hylocichla ustulatus</name>
    <dbReference type="NCBI Taxonomy" id="91951"/>
    <lineage>
        <taxon>Eukaryota</taxon>
        <taxon>Metazoa</taxon>
        <taxon>Chordata</taxon>
        <taxon>Craniata</taxon>
        <taxon>Vertebrata</taxon>
        <taxon>Euteleostomi</taxon>
        <taxon>Archelosauria</taxon>
        <taxon>Archosauria</taxon>
        <taxon>Dinosauria</taxon>
        <taxon>Saurischia</taxon>
        <taxon>Theropoda</taxon>
        <taxon>Coelurosauria</taxon>
        <taxon>Aves</taxon>
        <taxon>Neognathae</taxon>
        <taxon>Neoaves</taxon>
        <taxon>Telluraves</taxon>
        <taxon>Australaves</taxon>
        <taxon>Passeriformes</taxon>
        <taxon>Turdidae</taxon>
        <taxon>Catharus</taxon>
    </lineage>
</organism>
<evidence type="ECO:0000256" key="10">
    <source>
        <dbReference type="ARBA" id="ARBA00023203"/>
    </source>
</evidence>
<gene>
    <name evidence="15" type="primary">GC</name>
</gene>
<dbReference type="Proteomes" id="UP000694563">
    <property type="component" value="Chromosome 5"/>
</dbReference>
<reference evidence="15" key="3">
    <citation type="submission" date="2025-09" db="UniProtKB">
        <authorList>
            <consortium name="Ensembl"/>
        </authorList>
    </citation>
    <scope>IDENTIFICATION</scope>
</reference>
<dbReference type="Ensembl" id="ENSCUST00005022903.1">
    <property type="protein sequence ID" value="ENSCUSP00005022114.1"/>
    <property type="gene ID" value="ENSCUSG00005014004.1"/>
</dbReference>
<protein>
    <recommendedName>
        <fullName evidence="3">Vitamin D-binding protein</fullName>
    </recommendedName>
    <alternativeName>
        <fullName evidence="11">Gc-globulin</fullName>
    </alternativeName>
    <alternativeName>
        <fullName evidence="12">Group-specific component</fullName>
    </alternativeName>
</protein>
<evidence type="ECO:0000256" key="4">
    <source>
        <dbReference type="ARBA" id="ARBA00022448"/>
    </source>
</evidence>
<dbReference type="GO" id="GO:0072562">
    <property type="term" value="C:blood microparticle"/>
    <property type="evidence" value="ECO:0007669"/>
    <property type="project" value="TreeGrafter"/>
</dbReference>
<keyword evidence="6" id="KW-0732">Signal</keyword>
<dbReference type="SUPFAM" id="SSF48552">
    <property type="entry name" value="Serum albumin-like"/>
    <property type="match status" value="3"/>
</dbReference>
<keyword evidence="5" id="KW-0964">Secreted</keyword>
<dbReference type="GO" id="GO:0090482">
    <property type="term" value="F:vitamin transmembrane transporter activity"/>
    <property type="evidence" value="ECO:0007669"/>
    <property type="project" value="InterPro"/>
</dbReference>
<keyword evidence="7" id="KW-0677">Repeat</keyword>
<dbReference type="AlphaFoldDB" id="A0A8C3UXV3"/>
<evidence type="ECO:0000256" key="12">
    <source>
        <dbReference type="ARBA" id="ARBA00032443"/>
    </source>
</evidence>
<evidence type="ECO:0000313" key="15">
    <source>
        <dbReference type="Ensembl" id="ENSCUSP00005022114.1"/>
    </source>
</evidence>
<comment type="function">
    <text evidence="1">Involved in vitamin D transport and storage, scavenging of extracellular G-actin, enhancement of the chemotactic activity of C5 alpha for neutrophils in inflammation and macrophage activation.</text>
</comment>
<dbReference type="PANTHER" id="PTHR11385">
    <property type="entry name" value="SERUM ALBUMIN-RELATED"/>
    <property type="match status" value="1"/>
</dbReference>
<reference evidence="15" key="1">
    <citation type="submission" date="2020-10" db="EMBL/GenBank/DDBJ databases">
        <title>Catharus ustulatus (Swainson's thrush) genome, bCatUst1, primary haplotype v2.</title>
        <authorList>
            <person name="Delmore K."/>
            <person name="Vafadar M."/>
            <person name="Formenti G."/>
            <person name="Chow W."/>
            <person name="Pelan S."/>
            <person name="Howe K."/>
            <person name="Rhie A."/>
            <person name="Mountcastle J."/>
            <person name="Haase B."/>
            <person name="Fedrigo O."/>
            <person name="Jarvis E.D."/>
        </authorList>
    </citation>
    <scope>NUCLEOTIDE SEQUENCE [LARGE SCALE GENOMIC DNA]</scope>
</reference>
<proteinExistence type="predicted"/>
<dbReference type="InterPro" id="IPR000213">
    <property type="entry name" value="VitD-bd"/>
</dbReference>
<evidence type="ECO:0000256" key="8">
    <source>
        <dbReference type="ARBA" id="ARBA00022897"/>
    </source>
</evidence>
<name>A0A8C3UXV3_CATUS</name>
<evidence type="ECO:0000256" key="5">
    <source>
        <dbReference type="ARBA" id="ARBA00022525"/>
    </source>
</evidence>
<reference evidence="15" key="2">
    <citation type="submission" date="2025-08" db="UniProtKB">
        <authorList>
            <consortium name="Ensembl"/>
        </authorList>
    </citation>
    <scope>IDENTIFICATION</scope>
</reference>
<dbReference type="InterPro" id="IPR015247">
    <property type="entry name" value="VitD-bind_III"/>
</dbReference>
<dbReference type="PANTHER" id="PTHR11385:SF11">
    <property type="entry name" value="VITAMIN D-BINDING PROTEIN"/>
    <property type="match status" value="1"/>
</dbReference>
<keyword evidence="10" id="KW-0009">Actin-binding</keyword>
<evidence type="ECO:0000256" key="6">
    <source>
        <dbReference type="ARBA" id="ARBA00022729"/>
    </source>
</evidence>
<comment type="subcellular location">
    <subcellularLocation>
        <location evidence="2">Secreted</location>
    </subcellularLocation>
</comment>
<dbReference type="Pfam" id="PF09164">
    <property type="entry name" value="VitD-bind_III"/>
    <property type="match status" value="1"/>
</dbReference>
<sequence>MLLQEQLCQHLPRDHQTLLGKRSNGVKKLTNLKWIEQHVLWWQSIPCPPLTIPPSPALSGKAYLREKVCKEYRILGKENFRTLTIIASSRKYSNGTFEEIGHLVRELVSLAEKCCADGAEPSCYDDGSTALAIKSCRADSPFPAHPGTAECCTHQGLERKLCLAALRHPPQALPRYLQPSDKELCQAFRQDPQEFADRFLYEYSSSYSQAPLPVLMDSTRTFLSMVSTCCISSAPSHCFLREKLERKTISLLTLTSNRICSHFSAYGKDKVTFSYLTSLVQKIPSASFEDLLPLAEDAAELSSQCCDSMAEDCMQKKLLEHTTKVCTALSGRDQRFADCCKGKNLMENHFCILAMLPAPAPQLPEPYEPTNKELCGKEGARHATRFLFELARRRPGIPDAVLAKLYDSSEKLRAGCCSTKDPSASFPSPVTPTLCPQRKRIEAELFPFLEKAHQLCGQYHQLPFLEFKKRLRESLAQAEPEAGPAQLEQLLEQRVSFASTCCLPGASPLLCAAKVPPHPSLPRGPDPLRGCPSAHPSFPR</sequence>
<keyword evidence="8" id="KW-0848">Vitamin D</keyword>
<evidence type="ECO:0000313" key="16">
    <source>
        <dbReference type="Proteomes" id="UP000694563"/>
    </source>
</evidence>
<dbReference type="GO" id="GO:0003779">
    <property type="term" value="F:actin binding"/>
    <property type="evidence" value="ECO:0007669"/>
    <property type="project" value="UniProtKB-KW"/>
</dbReference>
<dbReference type="GO" id="GO:0005737">
    <property type="term" value="C:cytoplasm"/>
    <property type="evidence" value="ECO:0007669"/>
    <property type="project" value="TreeGrafter"/>
</dbReference>
<evidence type="ECO:0000256" key="13">
    <source>
        <dbReference type="ARBA" id="ARBA00046813"/>
    </source>
</evidence>
<dbReference type="PRINTS" id="PR00802">
    <property type="entry name" value="SERUMALBUMIN"/>
</dbReference>